<keyword evidence="4 7" id="KW-0949">S-adenosyl-L-methionine</keyword>
<dbReference type="GO" id="GO:0160104">
    <property type="term" value="F:tRNA (guanine(26)-N2)-dimethyltransferase activity"/>
    <property type="evidence" value="ECO:0007669"/>
    <property type="project" value="UniProtKB-UniRule"/>
</dbReference>
<dbReference type="EMBL" id="CM016555">
    <property type="protein sequence ID" value="TKW21076.1"/>
    <property type="molecule type" value="Genomic_DNA"/>
</dbReference>
<dbReference type="InterPro" id="IPR029063">
    <property type="entry name" value="SAM-dependent_MTases_sf"/>
</dbReference>
<keyword evidence="2 7" id="KW-0489">Methyltransferase</keyword>
<name>A0A4V6D883_SETVI</name>
<dbReference type="PROSITE" id="PS51626">
    <property type="entry name" value="SAM_MT_TRM1"/>
    <property type="match status" value="1"/>
</dbReference>
<dbReference type="PANTHER" id="PTHR10631">
    <property type="entry name" value="N 2 ,N 2 -DIMETHYLGUANOSINE TRNA METHYLTRANSFERASE"/>
    <property type="match status" value="1"/>
</dbReference>
<dbReference type="GO" id="GO:0000049">
    <property type="term" value="F:tRNA binding"/>
    <property type="evidence" value="ECO:0007669"/>
    <property type="project" value="UniProtKB-UniRule"/>
</dbReference>
<evidence type="ECO:0000313" key="9">
    <source>
        <dbReference type="EMBL" id="TKW21076.1"/>
    </source>
</evidence>
<keyword evidence="10" id="KW-1185">Reference proteome</keyword>
<dbReference type="Proteomes" id="UP000298652">
    <property type="component" value="Chromosome 4"/>
</dbReference>
<dbReference type="GO" id="GO:0005634">
    <property type="term" value="C:nucleus"/>
    <property type="evidence" value="ECO:0007669"/>
    <property type="project" value="TreeGrafter"/>
</dbReference>
<comment type="similarity">
    <text evidence="7">Belongs to the class I-like SAM-binding methyltransferase superfamily. Trm1 family.</text>
</comment>
<evidence type="ECO:0000256" key="5">
    <source>
        <dbReference type="ARBA" id="ARBA00022694"/>
    </source>
</evidence>
<evidence type="ECO:0000313" key="10">
    <source>
        <dbReference type="Proteomes" id="UP000298652"/>
    </source>
</evidence>
<gene>
    <name evidence="9" type="ORF">SEVIR_4G186200v2</name>
</gene>
<keyword evidence="6 7" id="KW-0694">RNA-binding</keyword>
<accession>A0A4V6D883</accession>
<evidence type="ECO:0000256" key="8">
    <source>
        <dbReference type="SAM" id="MobiDB-lite"/>
    </source>
</evidence>
<dbReference type="GO" id="GO:0002940">
    <property type="term" value="P:tRNA N2-guanine methylation"/>
    <property type="evidence" value="ECO:0007669"/>
    <property type="project" value="TreeGrafter"/>
</dbReference>
<organism evidence="9 10">
    <name type="scientific">Setaria viridis</name>
    <name type="common">Green bristlegrass</name>
    <name type="synonym">Setaria italica subsp. viridis</name>
    <dbReference type="NCBI Taxonomy" id="4556"/>
    <lineage>
        <taxon>Eukaryota</taxon>
        <taxon>Viridiplantae</taxon>
        <taxon>Streptophyta</taxon>
        <taxon>Embryophyta</taxon>
        <taxon>Tracheophyta</taxon>
        <taxon>Spermatophyta</taxon>
        <taxon>Magnoliopsida</taxon>
        <taxon>Liliopsida</taxon>
        <taxon>Poales</taxon>
        <taxon>Poaceae</taxon>
        <taxon>PACMAD clade</taxon>
        <taxon>Panicoideae</taxon>
        <taxon>Panicodae</taxon>
        <taxon>Paniceae</taxon>
        <taxon>Cenchrinae</taxon>
        <taxon>Setaria</taxon>
    </lineage>
</organism>
<evidence type="ECO:0000256" key="1">
    <source>
        <dbReference type="ARBA" id="ARBA00022555"/>
    </source>
</evidence>
<dbReference type="Gramene" id="TKW21076">
    <property type="protein sequence ID" value="TKW21076"/>
    <property type="gene ID" value="SEVIR_4G186200v2"/>
</dbReference>
<evidence type="ECO:0000256" key="3">
    <source>
        <dbReference type="ARBA" id="ARBA00022679"/>
    </source>
</evidence>
<dbReference type="SUPFAM" id="SSF53335">
    <property type="entry name" value="S-adenosyl-L-methionine-dependent methyltransferases"/>
    <property type="match status" value="1"/>
</dbReference>
<evidence type="ECO:0000256" key="6">
    <source>
        <dbReference type="ARBA" id="ARBA00022884"/>
    </source>
</evidence>
<feature type="region of interest" description="Disordered" evidence="8">
    <location>
        <begin position="424"/>
        <end position="449"/>
    </location>
</feature>
<keyword evidence="3 7" id="KW-0808">Transferase</keyword>
<evidence type="ECO:0000256" key="7">
    <source>
        <dbReference type="PROSITE-ProRule" id="PRU00958"/>
    </source>
</evidence>
<dbReference type="Gene3D" id="3.40.50.150">
    <property type="entry name" value="Vaccinia Virus protein VP39"/>
    <property type="match status" value="1"/>
</dbReference>
<protein>
    <recommendedName>
        <fullName evidence="7">tRNA (guanine(26)-N(2))-dimethyltransferase</fullName>
        <ecNumber evidence="7">2.1.1.216</ecNumber>
    </recommendedName>
</protein>
<dbReference type="EC" id="2.1.1.216" evidence="7"/>
<dbReference type="Pfam" id="PF02005">
    <property type="entry name" value="TRM"/>
    <property type="match status" value="2"/>
</dbReference>
<proteinExistence type="inferred from homology"/>
<dbReference type="CDD" id="cd02440">
    <property type="entry name" value="AdoMet_MTases"/>
    <property type="match status" value="1"/>
</dbReference>
<comment type="catalytic activity">
    <reaction evidence="7">
        <text>guanosine(26) in tRNA + 2 S-adenosyl-L-methionine = N(2)-dimethylguanosine(26) in tRNA + 2 S-adenosyl-L-homocysteine + 2 H(+)</text>
        <dbReference type="Rhea" id="RHEA:43140"/>
        <dbReference type="Rhea" id="RHEA-COMP:10359"/>
        <dbReference type="Rhea" id="RHEA-COMP:10360"/>
        <dbReference type="ChEBI" id="CHEBI:15378"/>
        <dbReference type="ChEBI" id="CHEBI:57856"/>
        <dbReference type="ChEBI" id="CHEBI:59789"/>
        <dbReference type="ChEBI" id="CHEBI:74269"/>
        <dbReference type="ChEBI" id="CHEBI:74513"/>
        <dbReference type="EC" id="2.1.1.216"/>
    </reaction>
</comment>
<reference evidence="9" key="1">
    <citation type="submission" date="2019-03" db="EMBL/GenBank/DDBJ databases">
        <title>WGS assembly of Setaria viridis.</title>
        <authorList>
            <person name="Huang P."/>
            <person name="Jenkins J."/>
            <person name="Grimwood J."/>
            <person name="Barry K."/>
            <person name="Healey A."/>
            <person name="Mamidi S."/>
            <person name="Sreedasyam A."/>
            <person name="Shu S."/>
            <person name="Feldman M."/>
            <person name="Wu J."/>
            <person name="Yu Y."/>
            <person name="Chen C."/>
            <person name="Johnson J."/>
            <person name="Rokhsar D."/>
            <person name="Baxter I."/>
            <person name="Schmutz J."/>
            <person name="Brutnell T."/>
            <person name="Kellogg E."/>
        </authorList>
    </citation>
    <scope>NUCLEOTIDE SEQUENCE [LARGE SCALE GENOMIC DNA]</scope>
</reference>
<dbReference type="PANTHER" id="PTHR10631:SF5">
    <property type="entry name" value="TRNA (GUANINE(26)-N(2))-DIMETHYLTRANSFERASE"/>
    <property type="match status" value="1"/>
</dbReference>
<dbReference type="InterPro" id="IPR002905">
    <property type="entry name" value="Trm1"/>
</dbReference>
<keyword evidence="1 7" id="KW-0820">tRNA-binding</keyword>
<sequence length="463" mass="50993">MPLAFGFSRSRLLNRCINHPPNPVLCLYLAFSSAASSSPSEPSTAAAGPATIREGRAEIFRDESNSVFYNKAQVNNRDISIAVLRSFISKRREEFIVRSTRGEPEDTKLSELAKYEEPKVLEALAASGLRAIRYALEVDGIGEVTAVDNNEVAVEACKKNIQHNGSLASSKVVPCLADARVYMLTHPKEFDVVDLDPYGSPAAFLDSAVQCVTDGGLLMCSATDMAVLAGGNAEVCFSKYGSYPLRGKHCHEMALRILLACIESHAIRHKRHIVPIISIHMDFYIRVFVRIFTSASTVKSSPLKLAHVYQCVGCSSFHLQNIGRINLEELPEAPLFVSLHNLCAILKCTSPTMVMLHSAIRNAGYQTSGSHVDPLALKTNAPMSVIWDIMRCWVHLHPVKHRPGNHPGNVILSQEPKLQANFSRAPGASVPRKSPRFVPNPEKFWGPRPKACRHPKVFHVDKS</sequence>
<keyword evidence="5 7" id="KW-0819">tRNA processing</keyword>
<evidence type="ECO:0000256" key="2">
    <source>
        <dbReference type="ARBA" id="ARBA00022603"/>
    </source>
</evidence>
<dbReference type="AlphaFoldDB" id="A0A4V6D883"/>
<evidence type="ECO:0000256" key="4">
    <source>
        <dbReference type="ARBA" id="ARBA00022691"/>
    </source>
</evidence>